<gene>
    <name evidence="3" type="ORF">K435DRAFT_79281</name>
</gene>
<evidence type="ECO:0000313" key="4">
    <source>
        <dbReference type="Proteomes" id="UP000297245"/>
    </source>
</evidence>
<organism evidence="3 4">
    <name type="scientific">Dendrothele bispora (strain CBS 962.96)</name>
    <dbReference type="NCBI Taxonomy" id="1314807"/>
    <lineage>
        <taxon>Eukaryota</taxon>
        <taxon>Fungi</taxon>
        <taxon>Dikarya</taxon>
        <taxon>Basidiomycota</taxon>
        <taxon>Agaricomycotina</taxon>
        <taxon>Agaricomycetes</taxon>
        <taxon>Agaricomycetidae</taxon>
        <taxon>Agaricales</taxon>
        <taxon>Agaricales incertae sedis</taxon>
        <taxon>Dendrothele</taxon>
    </lineage>
</organism>
<sequence length="285" mass="31937">MSSLAGLFSPEVIDSVLSARYLSAVALVSVVYDHFITFDQELKNIWGSNSSTGRGYLHKVTFVLNRYVASSVSAYTAFVLSGDGKGLLDDQVSPCRRFIWVFTMVATIFIGVTQFIIILRVYHLWDKRRSMTVILFLGFLISFSAATVLAVITVIKVQPVTHFFPFVNTCGFLEIPKTLPYVLGSLLLFDLFLIVMAIFNALETPHDTHAEVFERLHRDGARLFLVLFILRLITLIMSVVGNPADTFAVLSVVWSLNSVLISRIHLRVEGLRFLNFGVGKSFLIM</sequence>
<accession>A0A4S8M476</accession>
<dbReference type="Pfam" id="PF20151">
    <property type="entry name" value="DUF6533"/>
    <property type="match status" value="1"/>
</dbReference>
<reference evidence="3 4" key="1">
    <citation type="journal article" date="2019" name="Nat. Ecol. Evol.">
        <title>Megaphylogeny resolves global patterns of mushroom evolution.</title>
        <authorList>
            <person name="Varga T."/>
            <person name="Krizsan K."/>
            <person name="Foldi C."/>
            <person name="Dima B."/>
            <person name="Sanchez-Garcia M."/>
            <person name="Sanchez-Ramirez S."/>
            <person name="Szollosi G.J."/>
            <person name="Szarkandi J.G."/>
            <person name="Papp V."/>
            <person name="Albert L."/>
            <person name="Andreopoulos W."/>
            <person name="Angelini C."/>
            <person name="Antonin V."/>
            <person name="Barry K.W."/>
            <person name="Bougher N.L."/>
            <person name="Buchanan P."/>
            <person name="Buyck B."/>
            <person name="Bense V."/>
            <person name="Catcheside P."/>
            <person name="Chovatia M."/>
            <person name="Cooper J."/>
            <person name="Damon W."/>
            <person name="Desjardin D."/>
            <person name="Finy P."/>
            <person name="Geml J."/>
            <person name="Haridas S."/>
            <person name="Hughes K."/>
            <person name="Justo A."/>
            <person name="Karasinski D."/>
            <person name="Kautmanova I."/>
            <person name="Kiss B."/>
            <person name="Kocsube S."/>
            <person name="Kotiranta H."/>
            <person name="LaButti K.M."/>
            <person name="Lechner B.E."/>
            <person name="Liimatainen K."/>
            <person name="Lipzen A."/>
            <person name="Lukacs Z."/>
            <person name="Mihaltcheva S."/>
            <person name="Morgado L.N."/>
            <person name="Niskanen T."/>
            <person name="Noordeloos M.E."/>
            <person name="Ohm R.A."/>
            <person name="Ortiz-Santana B."/>
            <person name="Ovrebo C."/>
            <person name="Racz N."/>
            <person name="Riley R."/>
            <person name="Savchenko A."/>
            <person name="Shiryaev A."/>
            <person name="Soop K."/>
            <person name="Spirin V."/>
            <person name="Szebenyi C."/>
            <person name="Tomsovsky M."/>
            <person name="Tulloss R.E."/>
            <person name="Uehling J."/>
            <person name="Grigoriev I.V."/>
            <person name="Vagvolgyi C."/>
            <person name="Papp T."/>
            <person name="Martin F.M."/>
            <person name="Miettinen O."/>
            <person name="Hibbett D.S."/>
            <person name="Nagy L.G."/>
        </authorList>
    </citation>
    <scope>NUCLEOTIDE SEQUENCE [LARGE SCALE GENOMIC DNA]</scope>
    <source>
        <strain evidence="3 4">CBS 962.96</strain>
    </source>
</reference>
<dbReference type="EMBL" id="ML179165">
    <property type="protein sequence ID" value="THU96984.1"/>
    <property type="molecule type" value="Genomic_DNA"/>
</dbReference>
<feature type="transmembrane region" description="Helical" evidence="1">
    <location>
        <begin position="181"/>
        <end position="202"/>
    </location>
</feature>
<keyword evidence="4" id="KW-1185">Reference proteome</keyword>
<feature type="transmembrane region" description="Helical" evidence="1">
    <location>
        <begin position="98"/>
        <end position="122"/>
    </location>
</feature>
<feature type="domain" description="DUF6533" evidence="2">
    <location>
        <begin position="21"/>
        <end position="69"/>
    </location>
</feature>
<keyword evidence="1" id="KW-0472">Membrane</keyword>
<dbReference type="Proteomes" id="UP000297245">
    <property type="component" value="Unassembled WGS sequence"/>
</dbReference>
<proteinExistence type="predicted"/>
<feature type="transmembrane region" description="Helical" evidence="1">
    <location>
        <begin position="134"/>
        <end position="155"/>
    </location>
</feature>
<dbReference type="InterPro" id="IPR045340">
    <property type="entry name" value="DUF6533"/>
</dbReference>
<dbReference type="AlphaFoldDB" id="A0A4S8M476"/>
<evidence type="ECO:0000313" key="3">
    <source>
        <dbReference type="EMBL" id="THU96984.1"/>
    </source>
</evidence>
<evidence type="ECO:0000256" key="1">
    <source>
        <dbReference type="SAM" id="Phobius"/>
    </source>
</evidence>
<keyword evidence="1" id="KW-0812">Transmembrane</keyword>
<evidence type="ECO:0000259" key="2">
    <source>
        <dbReference type="Pfam" id="PF20151"/>
    </source>
</evidence>
<dbReference type="OrthoDB" id="3251775at2759"/>
<feature type="transmembrane region" description="Helical" evidence="1">
    <location>
        <begin position="223"/>
        <end position="241"/>
    </location>
</feature>
<feature type="transmembrane region" description="Helical" evidence="1">
    <location>
        <begin position="56"/>
        <end position="78"/>
    </location>
</feature>
<protein>
    <recommendedName>
        <fullName evidence="2">DUF6533 domain-containing protein</fullName>
    </recommendedName>
</protein>
<name>A0A4S8M476_DENBC</name>
<keyword evidence="1" id="KW-1133">Transmembrane helix</keyword>